<evidence type="ECO:0000313" key="1">
    <source>
        <dbReference type="WBParaSite" id="GPUH_0000611601-mRNA-1"/>
    </source>
</evidence>
<proteinExistence type="predicted"/>
<sequence length="86" mass="9056">LGISESIPRTVLRFVSDFGACCSGGYYNGQENLSTDIILSNSVRSSPLGSVGASSRQSKKPFGWALYPAPEGFCAPLVAQQIEEAA</sequence>
<reference evidence="1" key="1">
    <citation type="submission" date="2016-06" db="UniProtKB">
        <authorList>
            <consortium name="WormBaseParasite"/>
        </authorList>
    </citation>
    <scope>IDENTIFICATION</scope>
</reference>
<accession>A0A183DBL7</accession>
<organism evidence="1">
    <name type="scientific">Gongylonema pulchrum</name>
    <dbReference type="NCBI Taxonomy" id="637853"/>
    <lineage>
        <taxon>Eukaryota</taxon>
        <taxon>Metazoa</taxon>
        <taxon>Ecdysozoa</taxon>
        <taxon>Nematoda</taxon>
        <taxon>Chromadorea</taxon>
        <taxon>Rhabditida</taxon>
        <taxon>Spirurina</taxon>
        <taxon>Spiruromorpha</taxon>
        <taxon>Spiruroidea</taxon>
        <taxon>Gongylonematidae</taxon>
        <taxon>Gongylonema</taxon>
    </lineage>
</organism>
<name>A0A183DBL7_9BILA</name>
<dbReference type="WBParaSite" id="GPUH_0000611601-mRNA-1">
    <property type="protein sequence ID" value="GPUH_0000611601-mRNA-1"/>
    <property type="gene ID" value="GPUH_0000611601"/>
</dbReference>
<protein>
    <submittedName>
        <fullName evidence="1">Hemagglutinin-neuraminidase</fullName>
    </submittedName>
</protein>
<dbReference type="AlphaFoldDB" id="A0A183DBL7"/>